<evidence type="ECO:0000313" key="1">
    <source>
        <dbReference type="EMBL" id="KAJ4707482.1"/>
    </source>
</evidence>
<proteinExistence type="predicted"/>
<sequence length="353" mass="39450">MENKAIERSKRARLAILELANMISVPMSLMAVLRLNVPDIVWQDGANIPLSAIQILEHIFPSGGGGVENLQRILRLLTSHGIFEEHVGIDGLPRKYSLTEVGKTLATDSEGLSYAPYLLQHHQEELLRTWPLLHEVVLDPTKEPFVIVNGEPAYSYYGKKPGMRQLMQKAMSGLSVPFMKAILDNYDGFKGVERLVDVGGCGGDCLKMILQKHHHIREGINFDLPEFVANAPDIPGVTHIGGDMYKSVPAGDAIFMKWILTWSDNECKLILENCYKALPTGGKLIACEPLLPKESDDSCRTHALLGADIFLMTMYAGKQRTEEEFKQLGLSAGFSSFRAFYVDYYFTILEFQK</sequence>
<name>A0ACC1X828_MELAZ</name>
<keyword evidence="2" id="KW-1185">Reference proteome</keyword>
<accession>A0ACC1X828</accession>
<protein>
    <submittedName>
        <fullName evidence="1">Caffeic acid 3-O-methyltransferase-like</fullName>
    </submittedName>
</protein>
<gene>
    <name evidence="1" type="ORF">OWV82_020998</name>
</gene>
<organism evidence="1 2">
    <name type="scientific">Melia azedarach</name>
    <name type="common">Chinaberry tree</name>
    <dbReference type="NCBI Taxonomy" id="155640"/>
    <lineage>
        <taxon>Eukaryota</taxon>
        <taxon>Viridiplantae</taxon>
        <taxon>Streptophyta</taxon>
        <taxon>Embryophyta</taxon>
        <taxon>Tracheophyta</taxon>
        <taxon>Spermatophyta</taxon>
        <taxon>Magnoliopsida</taxon>
        <taxon>eudicotyledons</taxon>
        <taxon>Gunneridae</taxon>
        <taxon>Pentapetalae</taxon>
        <taxon>rosids</taxon>
        <taxon>malvids</taxon>
        <taxon>Sapindales</taxon>
        <taxon>Meliaceae</taxon>
        <taxon>Melia</taxon>
    </lineage>
</organism>
<reference evidence="1 2" key="1">
    <citation type="journal article" date="2023" name="Science">
        <title>Complex scaffold remodeling in plant triterpene biosynthesis.</title>
        <authorList>
            <person name="De La Pena R."/>
            <person name="Hodgson H."/>
            <person name="Liu J.C."/>
            <person name="Stephenson M.J."/>
            <person name="Martin A.C."/>
            <person name="Owen C."/>
            <person name="Harkess A."/>
            <person name="Leebens-Mack J."/>
            <person name="Jimenez L.E."/>
            <person name="Osbourn A."/>
            <person name="Sattely E.S."/>
        </authorList>
    </citation>
    <scope>NUCLEOTIDE SEQUENCE [LARGE SCALE GENOMIC DNA]</scope>
    <source>
        <strain evidence="2">cv. JPN11</strain>
        <tissue evidence="1">Leaf</tissue>
    </source>
</reference>
<comment type="caution">
    <text evidence="1">The sequence shown here is derived from an EMBL/GenBank/DDBJ whole genome shotgun (WGS) entry which is preliminary data.</text>
</comment>
<dbReference type="Proteomes" id="UP001164539">
    <property type="component" value="Chromosome 11"/>
</dbReference>
<dbReference type="EMBL" id="CM051404">
    <property type="protein sequence ID" value="KAJ4707482.1"/>
    <property type="molecule type" value="Genomic_DNA"/>
</dbReference>
<evidence type="ECO:0000313" key="2">
    <source>
        <dbReference type="Proteomes" id="UP001164539"/>
    </source>
</evidence>